<evidence type="ECO:0000256" key="4">
    <source>
        <dbReference type="ARBA" id="ARBA00022837"/>
    </source>
</evidence>
<gene>
    <name evidence="8" type="ORF">Cgig2_032946</name>
</gene>
<dbReference type="Pfam" id="PF00191">
    <property type="entry name" value="Annexin"/>
    <property type="match status" value="3"/>
</dbReference>
<comment type="similarity">
    <text evidence="1">Belongs to the annexin family.</text>
</comment>
<accession>A0A9Q1JGI5</accession>
<dbReference type="GO" id="GO:0001786">
    <property type="term" value="F:phosphatidylserine binding"/>
    <property type="evidence" value="ECO:0007669"/>
    <property type="project" value="TreeGrafter"/>
</dbReference>
<feature type="binding site" evidence="7">
    <location>
        <position position="25"/>
    </location>
    <ligand>
        <name>Ca(2+)</name>
        <dbReference type="ChEBI" id="CHEBI:29108"/>
        <label>1</label>
    </ligand>
</feature>
<evidence type="ECO:0000256" key="1">
    <source>
        <dbReference type="ARBA" id="ARBA00007831"/>
    </source>
</evidence>
<reference evidence="8" key="1">
    <citation type="submission" date="2022-04" db="EMBL/GenBank/DDBJ databases">
        <title>Carnegiea gigantea Genome sequencing and assembly v2.</title>
        <authorList>
            <person name="Copetti D."/>
            <person name="Sanderson M.J."/>
            <person name="Burquez A."/>
            <person name="Wojciechowski M.F."/>
        </authorList>
    </citation>
    <scope>NUCLEOTIDE SEQUENCE</scope>
    <source>
        <strain evidence="8">SGP5-SGP5p</strain>
        <tissue evidence="8">Aerial part</tissue>
    </source>
</reference>
<dbReference type="FunFam" id="1.10.220.10:FF:000005">
    <property type="entry name" value="Annexin"/>
    <property type="match status" value="1"/>
</dbReference>
<dbReference type="OrthoDB" id="37886at2759"/>
<organism evidence="8 9">
    <name type="scientific">Carnegiea gigantea</name>
    <dbReference type="NCBI Taxonomy" id="171969"/>
    <lineage>
        <taxon>Eukaryota</taxon>
        <taxon>Viridiplantae</taxon>
        <taxon>Streptophyta</taxon>
        <taxon>Embryophyta</taxon>
        <taxon>Tracheophyta</taxon>
        <taxon>Spermatophyta</taxon>
        <taxon>Magnoliopsida</taxon>
        <taxon>eudicotyledons</taxon>
        <taxon>Gunneridae</taxon>
        <taxon>Pentapetalae</taxon>
        <taxon>Caryophyllales</taxon>
        <taxon>Cactineae</taxon>
        <taxon>Cactaceae</taxon>
        <taxon>Cactoideae</taxon>
        <taxon>Echinocereeae</taxon>
        <taxon>Carnegiea</taxon>
    </lineage>
</organism>
<dbReference type="EMBL" id="JAKOGI010001823">
    <property type="protein sequence ID" value="KAJ8423932.1"/>
    <property type="molecule type" value="Genomic_DNA"/>
</dbReference>
<dbReference type="AlphaFoldDB" id="A0A9Q1JGI5"/>
<dbReference type="PROSITE" id="PS51897">
    <property type="entry name" value="ANNEXIN_2"/>
    <property type="match status" value="3"/>
</dbReference>
<feature type="binding site" evidence="7">
    <location>
        <position position="27"/>
    </location>
    <ligand>
        <name>Ca(2+)</name>
        <dbReference type="ChEBI" id="CHEBI:29108"/>
        <label>1</label>
    </ligand>
</feature>
<feature type="binding site" evidence="7">
    <location>
        <position position="224"/>
    </location>
    <ligand>
        <name>Ca(2+)</name>
        <dbReference type="ChEBI" id="CHEBI:29108"/>
        <label>1</label>
    </ligand>
</feature>
<dbReference type="PRINTS" id="PR01814">
    <property type="entry name" value="ANNEXINPLANT"/>
</dbReference>
<keyword evidence="2 7" id="KW-0479">Metal-binding</keyword>
<dbReference type="Gene3D" id="1.10.220.10">
    <property type="entry name" value="Annexin"/>
    <property type="match status" value="3"/>
</dbReference>
<proteinExistence type="inferred from homology"/>
<dbReference type="InterPro" id="IPR001464">
    <property type="entry name" value="Annexin"/>
</dbReference>
<dbReference type="InterPro" id="IPR037104">
    <property type="entry name" value="Annexin_sf"/>
</dbReference>
<dbReference type="GO" id="GO:0005886">
    <property type="term" value="C:plasma membrane"/>
    <property type="evidence" value="ECO:0007669"/>
    <property type="project" value="TreeGrafter"/>
</dbReference>
<feature type="binding site" evidence="7">
    <location>
        <position position="226"/>
    </location>
    <ligand>
        <name>Ca(2+)</name>
        <dbReference type="ChEBI" id="CHEBI:29108"/>
        <label>1</label>
    </ligand>
</feature>
<evidence type="ECO:0000256" key="2">
    <source>
        <dbReference type="ARBA" id="ARBA00022723"/>
    </source>
</evidence>
<dbReference type="Proteomes" id="UP001153076">
    <property type="component" value="Unassembled WGS sequence"/>
</dbReference>
<feature type="binding site" evidence="7">
    <location>
        <position position="227"/>
    </location>
    <ligand>
        <name>Ca(2+)</name>
        <dbReference type="ChEBI" id="CHEBI:29108"/>
        <label>1</label>
    </ligand>
</feature>
<feature type="binding site" evidence="7">
    <location>
        <position position="186"/>
    </location>
    <ligand>
        <name>Ca(2+)</name>
        <dbReference type="ChEBI" id="CHEBI:29108"/>
        <label>1</label>
    </ligand>
</feature>
<keyword evidence="5" id="KW-0041">Annexin</keyword>
<evidence type="ECO:0000256" key="3">
    <source>
        <dbReference type="ARBA" id="ARBA00022737"/>
    </source>
</evidence>
<dbReference type="SMART" id="SM00335">
    <property type="entry name" value="ANX"/>
    <property type="match status" value="3"/>
</dbReference>
<keyword evidence="4 7" id="KW-0106">Calcium</keyword>
<dbReference type="FunFam" id="1.10.220.10:FF:000006">
    <property type="entry name" value="Annexin"/>
    <property type="match status" value="1"/>
</dbReference>
<dbReference type="SUPFAM" id="SSF47874">
    <property type="entry name" value="Annexin"/>
    <property type="match status" value="1"/>
</dbReference>
<keyword evidence="3" id="KW-0677">Repeat</keyword>
<dbReference type="GO" id="GO:0005544">
    <property type="term" value="F:calcium-dependent phospholipid binding"/>
    <property type="evidence" value="ECO:0007669"/>
    <property type="project" value="UniProtKB-KW"/>
</dbReference>
<dbReference type="GO" id="GO:0009408">
    <property type="term" value="P:response to heat"/>
    <property type="evidence" value="ECO:0007669"/>
    <property type="project" value="TreeGrafter"/>
</dbReference>
<dbReference type="PANTHER" id="PTHR10502">
    <property type="entry name" value="ANNEXIN"/>
    <property type="match status" value="1"/>
</dbReference>
<dbReference type="PRINTS" id="PR00196">
    <property type="entry name" value="ANNEXIN"/>
</dbReference>
<protein>
    <recommendedName>
        <fullName evidence="10">Annexin</fullName>
    </recommendedName>
</protein>
<dbReference type="GO" id="GO:0005737">
    <property type="term" value="C:cytoplasm"/>
    <property type="evidence" value="ECO:0007669"/>
    <property type="project" value="TreeGrafter"/>
</dbReference>
<name>A0A9Q1JGI5_9CARY</name>
<dbReference type="InterPro" id="IPR018502">
    <property type="entry name" value="Annexin_repeat"/>
</dbReference>
<dbReference type="GO" id="GO:0009414">
    <property type="term" value="P:response to water deprivation"/>
    <property type="evidence" value="ECO:0007669"/>
    <property type="project" value="TreeGrafter"/>
</dbReference>
<dbReference type="GO" id="GO:0009409">
    <property type="term" value="P:response to cold"/>
    <property type="evidence" value="ECO:0007669"/>
    <property type="project" value="TreeGrafter"/>
</dbReference>
<dbReference type="FunFam" id="1.10.220.10:FF:000001">
    <property type="entry name" value="Annexin"/>
    <property type="match status" value="1"/>
</dbReference>
<evidence type="ECO:0008006" key="10">
    <source>
        <dbReference type="Google" id="ProtNLM"/>
    </source>
</evidence>
<dbReference type="InterPro" id="IPR009118">
    <property type="entry name" value="AnnexinD_plant"/>
</dbReference>
<dbReference type="GO" id="GO:0005509">
    <property type="term" value="F:calcium ion binding"/>
    <property type="evidence" value="ECO:0007669"/>
    <property type="project" value="InterPro"/>
</dbReference>
<dbReference type="GO" id="GO:0009651">
    <property type="term" value="P:response to salt stress"/>
    <property type="evidence" value="ECO:0007669"/>
    <property type="project" value="TreeGrafter"/>
</dbReference>
<feature type="binding site" evidence="7">
    <location>
        <position position="182"/>
    </location>
    <ligand>
        <name>Ca(2+)</name>
        <dbReference type="ChEBI" id="CHEBI:29108"/>
        <label>1</label>
    </ligand>
</feature>
<evidence type="ECO:0000256" key="7">
    <source>
        <dbReference type="PIRSR" id="PIRSR609118-1"/>
    </source>
</evidence>
<evidence type="ECO:0000256" key="6">
    <source>
        <dbReference type="ARBA" id="ARBA00023302"/>
    </source>
</evidence>
<keyword evidence="6" id="KW-0111">Calcium/phospholipid-binding</keyword>
<feature type="binding site" evidence="7">
    <location>
        <position position="67"/>
    </location>
    <ligand>
        <name>Ca(2+)</name>
        <dbReference type="ChEBI" id="CHEBI:29108"/>
        <label>1</label>
    </ligand>
</feature>
<evidence type="ECO:0000256" key="5">
    <source>
        <dbReference type="ARBA" id="ARBA00023216"/>
    </source>
</evidence>
<evidence type="ECO:0000313" key="9">
    <source>
        <dbReference type="Proteomes" id="UP001153076"/>
    </source>
</evidence>
<evidence type="ECO:0000313" key="8">
    <source>
        <dbReference type="EMBL" id="KAJ8423932.1"/>
    </source>
</evidence>
<sequence length="244" mass="27531">MTTVVASESSSPFDDAQVIKEACLGLGTDEKAIIQVLGHRNSNQIKLIRQAYQELYQEDLIHQLKSELSGDFLKAICLWVMDPTERDAALAHQALEKGKPNYKLILEIVCTKSPEELLTVKRTYHSIHKRALEEDIASHTNGKIRKALRGDSDNEFFTVVRASIRCIKYPQKYFAKVLHNAIKGLGTDEDALSRVIVTRAEIDLKEIKNLYFDRNNVSLEQAAAEDTSSDYRTFLLTLLGSEGY</sequence>
<dbReference type="PANTHER" id="PTHR10502:SF193">
    <property type="entry name" value="ANNEXIN D8"/>
    <property type="match status" value="1"/>
</dbReference>
<comment type="caution">
    <text evidence="8">The sequence shown here is derived from an EMBL/GenBank/DDBJ whole genome shotgun (WGS) entry which is preliminary data.</text>
</comment>
<keyword evidence="9" id="KW-1185">Reference proteome</keyword>